<name>A0A558RAK0_9SPHN</name>
<gene>
    <name evidence="1" type="ORF">FOY91_04105</name>
</gene>
<protein>
    <submittedName>
        <fullName evidence="1">Uncharacterized protein</fullName>
    </submittedName>
</protein>
<dbReference type="EMBL" id="VNIM01000010">
    <property type="protein sequence ID" value="TVV76416.1"/>
    <property type="molecule type" value="Genomic_DNA"/>
</dbReference>
<dbReference type="RefSeq" id="WP_145148428.1">
    <property type="nucleotide sequence ID" value="NZ_VNIM01000010.1"/>
</dbReference>
<proteinExistence type="predicted"/>
<dbReference type="OrthoDB" id="7572566at2"/>
<dbReference type="Proteomes" id="UP000318681">
    <property type="component" value="Unassembled WGS sequence"/>
</dbReference>
<dbReference type="AlphaFoldDB" id="A0A558RAK0"/>
<keyword evidence="2" id="KW-1185">Reference proteome</keyword>
<evidence type="ECO:0000313" key="2">
    <source>
        <dbReference type="Proteomes" id="UP000318681"/>
    </source>
</evidence>
<sequence>MSFVIKTKEDEMQVALFRALKSANIDDDAAEKAVAVVEEHIEMAVARAVQPLDQKISSIEVKLEQGLKAIDGTLKGIQTSTDVLKWAVITEGTLIVIAGAIAGYVKLIG</sequence>
<organism evidence="1 2">
    <name type="scientific">Alterirhizorhabdus solaris</name>
    <dbReference type="NCBI Taxonomy" id="2529389"/>
    <lineage>
        <taxon>Bacteria</taxon>
        <taxon>Pseudomonadati</taxon>
        <taxon>Pseudomonadota</taxon>
        <taxon>Alphaproteobacteria</taxon>
        <taxon>Sphingomonadales</taxon>
        <taxon>Rhizorhabdaceae</taxon>
        <taxon>Alterirhizorhabdus</taxon>
    </lineage>
</organism>
<accession>A0A558RAK0</accession>
<evidence type="ECO:0000313" key="1">
    <source>
        <dbReference type="EMBL" id="TVV76416.1"/>
    </source>
</evidence>
<reference evidence="1 2" key="1">
    <citation type="submission" date="2019-07" db="EMBL/GenBank/DDBJ databases">
        <title>Sphingomonas solaris sp. nov., isolated from a solar panel from Boston, Massachusetts.</title>
        <authorList>
            <person name="Tanner K."/>
            <person name="Pascual J."/>
            <person name="Mancuso C."/>
            <person name="Pereto J."/>
            <person name="Khalil A."/>
            <person name="Vilanova C."/>
        </authorList>
    </citation>
    <scope>NUCLEOTIDE SEQUENCE [LARGE SCALE GENOMIC DNA]</scope>
    <source>
        <strain evidence="1 2">R4DWN</strain>
    </source>
</reference>
<comment type="caution">
    <text evidence="1">The sequence shown here is derived from an EMBL/GenBank/DDBJ whole genome shotgun (WGS) entry which is preliminary data.</text>
</comment>